<organism evidence="1 2">
    <name type="scientific">Symbiochloris irregularis</name>
    <dbReference type="NCBI Taxonomy" id="706552"/>
    <lineage>
        <taxon>Eukaryota</taxon>
        <taxon>Viridiplantae</taxon>
        <taxon>Chlorophyta</taxon>
        <taxon>core chlorophytes</taxon>
        <taxon>Trebouxiophyceae</taxon>
        <taxon>Trebouxiales</taxon>
        <taxon>Trebouxiaceae</taxon>
        <taxon>Symbiochloris</taxon>
    </lineage>
</organism>
<proteinExistence type="predicted"/>
<name>A0AAW1NLJ5_9CHLO</name>
<dbReference type="AlphaFoldDB" id="A0AAW1NLJ5"/>
<comment type="caution">
    <text evidence="1">The sequence shown here is derived from an EMBL/GenBank/DDBJ whole genome shotgun (WGS) entry which is preliminary data.</text>
</comment>
<keyword evidence="2" id="KW-1185">Reference proteome</keyword>
<sequence length="775" mass="85339">MLRALSSSSGARLRSLLPARTVRQPSVSRSDLTRSGKYSLQLWAKDTAKLLTPVDKLSKIERLLSQQPARPVVRKQPHKPERRILREILGLYNSNCSDFKAEKPAMRREYVMIHLEGASGAGKSAACQNLVEELRGFDDEESAFPAAEEFLAGPIIVAYVDFNPCANSSDRLMSDDIAAWRASGQQFLSLRFAKGSLPEQCISRPAACNVDGATAIPAPAAEPPCAFVLLDEMQMIPDQAVSLGLTKREASTFCMQFQHSFAAYCSQDSGTTMAPCLQAGIMMQPIMAGTGLGALRKASMLCTSAPWRSLVLAPLPPEDCKAALRERLLLSGEKGWPSIWKDHVAVLDKLMNHEMFLAVIEMCGGLPRLSVAWFADVLRTDTRFKRITADLSPLSDMTQPQAEALILPLLDELKARAGDYFRALGPGPLEELIGGDPGLLTLLLLAATGRPVALDTRLLGRKRGPSISQAAITGLFTLQEVRAHEYTVHMPGLVQWLIARQLDSHISGITDIQPSWLVPAPSVRLEGRDFEMLIASLFQAASRVDARLHGLRQTTLQAMLPEAISSQPHEMTTELRVEERTLARDEHPMMESFREVLVTGQEVWVSRATHDPSKPSGEAHKQPFLDTKSIVLLDGIDKDCAAFDIRLVLRQLGSRRPLLVLLDIDCTAPGRSSRILEHLKSHAVITSRRAVMQWAQRLKCDVCFLVVHLGSSEGVAEYLSSPDGQAQQYFTVVVTEGALSRLVPAIQSRPSLLTAYAPRERRFPQGKDMQEDTCH</sequence>
<accession>A0AAW1NLJ5</accession>
<dbReference type="EMBL" id="JALJOQ010000278">
    <property type="protein sequence ID" value="KAK9786185.1"/>
    <property type="molecule type" value="Genomic_DNA"/>
</dbReference>
<reference evidence="1 2" key="1">
    <citation type="journal article" date="2024" name="Nat. Commun.">
        <title>Phylogenomics reveals the evolutionary origins of lichenization in chlorophyte algae.</title>
        <authorList>
            <person name="Puginier C."/>
            <person name="Libourel C."/>
            <person name="Otte J."/>
            <person name="Skaloud P."/>
            <person name="Haon M."/>
            <person name="Grisel S."/>
            <person name="Petersen M."/>
            <person name="Berrin J.G."/>
            <person name="Delaux P.M."/>
            <person name="Dal Grande F."/>
            <person name="Keller J."/>
        </authorList>
    </citation>
    <scope>NUCLEOTIDE SEQUENCE [LARGE SCALE GENOMIC DNA]</scope>
    <source>
        <strain evidence="1 2">SAG 2036</strain>
    </source>
</reference>
<evidence type="ECO:0000313" key="1">
    <source>
        <dbReference type="EMBL" id="KAK9786185.1"/>
    </source>
</evidence>
<protein>
    <submittedName>
        <fullName evidence="1">Uncharacterized protein</fullName>
    </submittedName>
</protein>
<dbReference type="Proteomes" id="UP001465755">
    <property type="component" value="Unassembled WGS sequence"/>
</dbReference>
<evidence type="ECO:0000313" key="2">
    <source>
        <dbReference type="Proteomes" id="UP001465755"/>
    </source>
</evidence>
<gene>
    <name evidence="1" type="ORF">WJX73_000617</name>
</gene>